<evidence type="ECO:0000313" key="1">
    <source>
        <dbReference type="EMBL" id="KAG0646424.1"/>
    </source>
</evidence>
<dbReference type="EMBL" id="VNKQ01000015">
    <property type="protein sequence ID" value="KAG0646424.1"/>
    <property type="molecule type" value="Genomic_DNA"/>
</dbReference>
<reference evidence="1" key="1">
    <citation type="submission" date="2019-07" db="EMBL/GenBank/DDBJ databases">
        <title>Hyphodiscus hymeniophilus genome sequencing and assembly.</title>
        <authorList>
            <person name="Kramer G."/>
            <person name="Nodwell J."/>
        </authorList>
    </citation>
    <scope>NUCLEOTIDE SEQUENCE</scope>
    <source>
        <strain evidence="1">ATCC 34498</strain>
    </source>
</reference>
<organism evidence="1 2">
    <name type="scientific">Hyphodiscus hymeniophilus</name>
    <dbReference type="NCBI Taxonomy" id="353542"/>
    <lineage>
        <taxon>Eukaryota</taxon>
        <taxon>Fungi</taxon>
        <taxon>Dikarya</taxon>
        <taxon>Ascomycota</taxon>
        <taxon>Pezizomycotina</taxon>
        <taxon>Leotiomycetes</taxon>
        <taxon>Helotiales</taxon>
        <taxon>Hyphodiscaceae</taxon>
        <taxon>Hyphodiscus</taxon>
    </lineage>
</organism>
<protein>
    <submittedName>
        <fullName evidence="1">Uncharacterized protein</fullName>
    </submittedName>
</protein>
<keyword evidence="2" id="KW-1185">Reference proteome</keyword>
<gene>
    <name evidence="1" type="ORF">D0Z07_7628</name>
</gene>
<name>A0A9P7AU48_9HELO</name>
<dbReference type="Proteomes" id="UP000785200">
    <property type="component" value="Unassembled WGS sequence"/>
</dbReference>
<comment type="caution">
    <text evidence="1">The sequence shown here is derived from an EMBL/GenBank/DDBJ whole genome shotgun (WGS) entry which is preliminary data.</text>
</comment>
<evidence type="ECO:0000313" key="2">
    <source>
        <dbReference type="Proteomes" id="UP000785200"/>
    </source>
</evidence>
<sequence>MAEFGDIRSLPLHDIRPLLIHLRNHLQPRSAWLHSALFSHRSLLHLIHTLGLERRADPKGYLYP</sequence>
<dbReference type="AlphaFoldDB" id="A0A9P7AU48"/>
<accession>A0A9P7AU48</accession>
<proteinExistence type="predicted"/>